<dbReference type="InterPro" id="IPR036890">
    <property type="entry name" value="HATPase_C_sf"/>
</dbReference>
<keyword evidence="1" id="KW-0808">Transferase</keyword>
<dbReference type="Pfam" id="PF13581">
    <property type="entry name" value="HATPase_c_2"/>
    <property type="match status" value="1"/>
</dbReference>
<dbReference type="PANTHER" id="PTHR35526:SF3">
    <property type="entry name" value="ANTI-SIGMA-F FACTOR RSBW"/>
    <property type="match status" value="1"/>
</dbReference>
<dbReference type="Proteomes" id="UP000293781">
    <property type="component" value="Unassembled WGS sequence"/>
</dbReference>
<evidence type="ECO:0000256" key="1">
    <source>
        <dbReference type="ARBA" id="ARBA00022527"/>
    </source>
</evidence>
<dbReference type="PANTHER" id="PTHR35526">
    <property type="entry name" value="ANTI-SIGMA-F FACTOR RSBW-RELATED"/>
    <property type="match status" value="1"/>
</dbReference>
<evidence type="ECO:0000259" key="2">
    <source>
        <dbReference type="Pfam" id="PF13581"/>
    </source>
</evidence>
<protein>
    <submittedName>
        <fullName evidence="3">Anti-sigma regulatory factor (Ser/Thr protein kinase)</fullName>
    </submittedName>
</protein>
<dbReference type="EMBL" id="SHKK01000001">
    <property type="protein sequence ID" value="RZT79381.1"/>
    <property type="molecule type" value="Genomic_DNA"/>
</dbReference>
<dbReference type="InterPro" id="IPR050267">
    <property type="entry name" value="Anti-sigma-factor_SerPK"/>
</dbReference>
<evidence type="ECO:0000313" key="3">
    <source>
        <dbReference type="EMBL" id="RZT79381.1"/>
    </source>
</evidence>
<feature type="domain" description="Histidine kinase/HSP90-like ATPase" evidence="2">
    <location>
        <begin position="22"/>
        <end position="136"/>
    </location>
</feature>
<accession>A0A4Q7UGM6</accession>
<name>A0A4Q7UGM6_9ACTN</name>
<dbReference type="SUPFAM" id="SSF55874">
    <property type="entry name" value="ATPase domain of HSP90 chaperone/DNA topoisomerase II/histidine kinase"/>
    <property type="match status" value="1"/>
</dbReference>
<keyword evidence="4" id="KW-1185">Reference proteome</keyword>
<keyword evidence="1" id="KW-0723">Serine/threonine-protein kinase</keyword>
<sequence>MANPSRDRPAPTAGELLFSTSFTLTDLSRVRTEVEVVSRRCGLDHDEIEDWLTAVNELMINAIRHGGGTGAVRLRLDGRLTCEVTDRGTGFDTTQYVPSAERPPLSSAGGMGLWVVGQMAHYLRADSGPAGTTIRIAARTRDTAG</sequence>
<organism evidence="3 4">
    <name type="scientific">Micromonospora violae</name>
    <dbReference type="NCBI Taxonomy" id="1278207"/>
    <lineage>
        <taxon>Bacteria</taxon>
        <taxon>Bacillati</taxon>
        <taxon>Actinomycetota</taxon>
        <taxon>Actinomycetes</taxon>
        <taxon>Micromonosporales</taxon>
        <taxon>Micromonosporaceae</taxon>
        <taxon>Micromonospora</taxon>
    </lineage>
</organism>
<proteinExistence type="predicted"/>
<dbReference type="RefSeq" id="WP_165435774.1">
    <property type="nucleotide sequence ID" value="NZ_SHKK01000001.1"/>
</dbReference>
<dbReference type="InterPro" id="IPR003594">
    <property type="entry name" value="HATPase_dom"/>
</dbReference>
<gene>
    <name evidence="3" type="ORF">EV382_2579</name>
</gene>
<comment type="caution">
    <text evidence="3">The sequence shown here is derived from an EMBL/GenBank/DDBJ whole genome shotgun (WGS) entry which is preliminary data.</text>
</comment>
<dbReference type="GO" id="GO:0004674">
    <property type="term" value="F:protein serine/threonine kinase activity"/>
    <property type="evidence" value="ECO:0007669"/>
    <property type="project" value="UniProtKB-KW"/>
</dbReference>
<reference evidence="3 4" key="1">
    <citation type="submission" date="2019-02" db="EMBL/GenBank/DDBJ databases">
        <title>Sequencing the genomes of 1000 actinobacteria strains.</title>
        <authorList>
            <person name="Klenk H.-P."/>
        </authorList>
    </citation>
    <scope>NUCLEOTIDE SEQUENCE [LARGE SCALE GENOMIC DNA]</scope>
    <source>
        <strain evidence="3 4">DSM 45888</strain>
    </source>
</reference>
<keyword evidence="1" id="KW-0418">Kinase</keyword>
<evidence type="ECO:0000313" key="4">
    <source>
        <dbReference type="Proteomes" id="UP000293781"/>
    </source>
</evidence>
<dbReference type="AlphaFoldDB" id="A0A4Q7UGM6"/>
<dbReference type="CDD" id="cd16936">
    <property type="entry name" value="HATPase_RsbW-like"/>
    <property type="match status" value="1"/>
</dbReference>
<dbReference type="Gene3D" id="3.30.565.10">
    <property type="entry name" value="Histidine kinase-like ATPase, C-terminal domain"/>
    <property type="match status" value="1"/>
</dbReference>